<keyword evidence="2" id="KW-0805">Transcription regulation</keyword>
<evidence type="ECO:0000256" key="2">
    <source>
        <dbReference type="ARBA" id="ARBA00023015"/>
    </source>
</evidence>
<reference evidence="8" key="1">
    <citation type="submission" date="2022-12" db="EMBL/GenBank/DDBJ databases">
        <title>Genome assemblies of Blomia tropicalis.</title>
        <authorList>
            <person name="Cui Y."/>
        </authorList>
    </citation>
    <scope>NUCLEOTIDE SEQUENCE</scope>
    <source>
        <tissue evidence="8">Adult mites</tissue>
    </source>
</reference>
<sequence length="565" mass="62404">MWSPSNTDLVDIHQSPVVANMNQGDQRENVEEKRAKREIANMNERRRMQNINSGFHKLRVLLPQKHNGEKLSKAAILQQTANYIYQLEKEISMLLSQNAKLKEAIGSSASASGLNDSTSPSEWVSRFSSEPPDCPSCKRRKYDNNHRHDIDSSPLGGDGSSTESSSEQEIKSRKASKTNGGTSATKRSSEYLRKQLSRVEKQLDEERRSRYMLEEELDLIHGKWNGNNGAIVRASSQYSSNMDQQSVDEVEVATESIEIEMHSCPTSPPDAITLSALENENKPVYLAPEHTLPSQSQSIQSIDHHHQQQQQHRVQKQNAIALPIDVPFVAPTPINQCDTKNFSIVATNNGPVVVYLGSDSDSCNLMSLLNRTKLQQQSTSSQNNETSKNANTPQVQLDTSMIENTKLSTIVNRPANNVSSSSSSSSTSSVSDSGAATDSGKGSRQTLDTIVEAIKHLEGDHYFDQFSEKNGKDQSPLKFKKELITDSNGSILLSQFVEENPNIFVNDSKINVNKSDNIVNLNNLPNGSTGMIPISSGTNQSTTQTRPQIIQLQRPNVIVANSIDN</sequence>
<dbReference type="Pfam" id="PF00010">
    <property type="entry name" value="HLH"/>
    <property type="match status" value="1"/>
</dbReference>
<dbReference type="GO" id="GO:0005634">
    <property type="term" value="C:nucleus"/>
    <property type="evidence" value="ECO:0007669"/>
    <property type="project" value="UniProtKB-SubCell"/>
</dbReference>
<dbReference type="PANTHER" id="PTHR15741">
    <property type="entry name" value="BASIC HELIX-LOOP-HELIX ZIP TRANSCRIPTION FACTOR"/>
    <property type="match status" value="1"/>
</dbReference>
<dbReference type="InterPro" id="IPR011598">
    <property type="entry name" value="bHLH_dom"/>
</dbReference>
<dbReference type="CDD" id="cd11419">
    <property type="entry name" value="bHLHzip_TFAP4"/>
    <property type="match status" value="1"/>
</dbReference>
<evidence type="ECO:0000256" key="5">
    <source>
        <dbReference type="ARBA" id="ARBA00023242"/>
    </source>
</evidence>
<evidence type="ECO:0000313" key="8">
    <source>
        <dbReference type="EMBL" id="KAJ6225059.1"/>
    </source>
</evidence>
<dbReference type="Gene3D" id="4.10.280.10">
    <property type="entry name" value="Helix-loop-helix DNA-binding domain"/>
    <property type="match status" value="1"/>
</dbReference>
<feature type="compositionally biased region" description="Polar residues" evidence="6">
    <location>
        <begin position="107"/>
        <end position="128"/>
    </location>
</feature>
<comment type="subcellular location">
    <subcellularLocation>
        <location evidence="1">Nucleus</location>
    </subcellularLocation>
</comment>
<dbReference type="SMART" id="SM00353">
    <property type="entry name" value="HLH"/>
    <property type="match status" value="1"/>
</dbReference>
<feature type="domain" description="BHLH" evidence="7">
    <location>
        <begin position="35"/>
        <end position="87"/>
    </location>
</feature>
<dbReference type="SUPFAM" id="SSF47459">
    <property type="entry name" value="HLH, helix-loop-helix DNA-binding domain"/>
    <property type="match status" value="1"/>
</dbReference>
<feature type="region of interest" description="Disordered" evidence="6">
    <location>
        <begin position="410"/>
        <end position="444"/>
    </location>
</feature>
<comment type="caution">
    <text evidence="8">The sequence shown here is derived from an EMBL/GenBank/DDBJ whole genome shotgun (WGS) entry which is preliminary data.</text>
</comment>
<dbReference type="Proteomes" id="UP001142055">
    <property type="component" value="Chromosome 1"/>
</dbReference>
<dbReference type="GO" id="GO:0046983">
    <property type="term" value="F:protein dimerization activity"/>
    <property type="evidence" value="ECO:0007669"/>
    <property type="project" value="InterPro"/>
</dbReference>
<dbReference type="EMBL" id="JAPWDV010000001">
    <property type="protein sequence ID" value="KAJ6225059.1"/>
    <property type="molecule type" value="Genomic_DNA"/>
</dbReference>
<dbReference type="InterPro" id="IPR036638">
    <property type="entry name" value="HLH_DNA-bd_sf"/>
</dbReference>
<evidence type="ECO:0000259" key="7">
    <source>
        <dbReference type="PROSITE" id="PS50888"/>
    </source>
</evidence>
<feature type="compositionally biased region" description="Polar residues" evidence="6">
    <location>
        <begin position="177"/>
        <end position="186"/>
    </location>
</feature>
<proteinExistence type="predicted"/>
<keyword evidence="5" id="KW-0539">Nucleus</keyword>
<evidence type="ECO:0000313" key="9">
    <source>
        <dbReference type="Proteomes" id="UP001142055"/>
    </source>
</evidence>
<feature type="compositionally biased region" description="Low complexity" evidence="6">
    <location>
        <begin position="418"/>
        <end position="440"/>
    </location>
</feature>
<dbReference type="GO" id="GO:0000981">
    <property type="term" value="F:DNA-binding transcription factor activity, RNA polymerase II-specific"/>
    <property type="evidence" value="ECO:0007669"/>
    <property type="project" value="TreeGrafter"/>
</dbReference>
<dbReference type="OMA" id="PDCPSCK"/>
<protein>
    <recommendedName>
        <fullName evidence="7">BHLH domain-containing protein</fullName>
    </recommendedName>
</protein>
<feature type="region of interest" description="Disordered" evidence="6">
    <location>
        <begin position="374"/>
        <end position="395"/>
    </location>
</feature>
<dbReference type="GO" id="GO:0000978">
    <property type="term" value="F:RNA polymerase II cis-regulatory region sequence-specific DNA binding"/>
    <property type="evidence" value="ECO:0007669"/>
    <property type="project" value="TreeGrafter"/>
</dbReference>
<evidence type="ECO:0000256" key="6">
    <source>
        <dbReference type="SAM" id="MobiDB-lite"/>
    </source>
</evidence>
<dbReference type="PROSITE" id="PS50888">
    <property type="entry name" value="BHLH"/>
    <property type="match status" value="1"/>
</dbReference>
<gene>
    <name evidence="8" type="ORF">RDWZM_003604</name>
</gene>
<feature type="compositionally biased region" description="Low complexity" evidence="6">
    <location>
        <begin position="375"/>
        <end position="387"/>
    </location>
</feature>
<accession>A0A9Q0MFW0</accession>
<organism evidence="8 9">
    <name type="scientific">Blomia tropicalis</name>
    <name type="common">Mite</name>
    <dbReference type="NCBI Taxonomy" id="40697"/>
    <lineage>
        <taxon>Eukaryota</taxon>
        <taxon>Metazoa</taxon>
        <taxon>Ecdysozoa</taxon>
        <taxon>Arthropoda</taxon>
        <taxon>Chelicerata</taxon>
        <taxon>Arachnida</taxon>
        <taxon>Acari</taxon>
        <taxon>Acariformes</taxon>
        <taxon>Sarcoptiformes</taxon>
        <taxon>Astigmata</taxon>
        <taxon>Glycyphagoidea</taxon>
        <taxon>Echimyopodidae</taxon>
        <taxon>Blomia</taxon>
    </lineage>
</organism>
<keyword evidence="4" id="KW-0804">Transcription</keyword>
<keyword evidence="9" id="KW-1185">Reference proteome</keyword>
<dbReference type="AlphaFoldDB" id="A0A9Q0MFW0"/>
<keyword evidence="3" id="KW-0238">DNA-binding</keyword>
<evidence type="ECO:0000256" key="4">
    <source>
        <dbReference type="ARBA" id="ARBA00023163"/>
    </source>
</evidence>
<feature type="compositionally biased region" description="Basic and acidic residues" evidence="6">
    <location>
        <begin position="142"/>
        <end position="151"/>
    </location>
</feature>
<feature type="region of interest" description="Disordered" evidence="6">
    <location>
        <begin position="107"/>
        <end position="193"/>
    </location>
</feature>
<evidence type="ECO:0000256" key="3">
    <source>
        <dbReference type="ARBA" id="ARBA00023125"/>
    </source>
</evidence>
<dbReference type="PANTHER" id="PTHR15741:SF27">
    <property type="entry name" value="TRANSCRIPTION FACTOR AP-4"/>
    <property type="match status" value="1"/>
</dbReference>
<dbReference type="InterPro" id="IPR052207">
    <property type="entry name" value="Max-like/E-box_TFs"/>
</dbReference>
<evidence type="ECO:0000256" key="1">
    <source>
        <dbReference type="ARBA" id="ARBA00004123"/>
    </source>
</evidence>
<name>A0A9Q0MFW0_BLOTA</name>